<evidence type="ECO:0000313" key="3">
    <source>
        <dbReference type="EMBL" id="KIM19750.1"/>
    </source>
</evidence>
<feature type="compositionally biased region" description="Low complexity" evidence="1">
    <location>
        <begin position="10"/>
        <end position="19"/>
    </location>
</feature>
<evidence type="ECO:0000256" key="1">
    <source>
        <dbReference type="SAM" id="MobiDB-lite"/>
    </source>
</evidence>
<organism evidence="2 4">
    <name type="scientific">Serendipita vermifera MAFF 305830</name>
    <dbReference type="NCBI Taxonomy" id="933852"/>
    <lineage>
        <taxon>Eukaryota</taxon>
        <taxon>Fungi</taxon>
        <taxon>Dikarya</taxon>
        <taxon>Basidiomycota</taxon>
        <taxon>Agaricomycotina</taxon>
        <taxon>Agaricomycetes</taxon>
        <taxon>Sebacinales</taxon>
        <taxon>Serendipitaceae</taxon>
        <taxon>Serendipita</taxon>
    </lineage>
</organism>
<reference evidence="2" key="3">
    <citation type="submission" date="2015-02" db="EMBL/GenBank/DDBJ databases">
        <title>Evolutionary Origins and Diversification of the Mycorrhizal Mutualists.</title>
        <authorList>
            <consortium name="DOE Joint Genome Institute"/>
            <consortium name="Mycorrhizal Genomics Consortium"/>
            <person name="Kohler A."/>
            <person name="Kuo A."/>
            <person name="Nagy L.G."/>
            <person name="Floudas D."/>
            <person name="Copeland A."/>
            <person name="Barry K.W."/>
            <person name="Cichocki N."/>
            <person name="Veneault-Fourrey C."/>
            <person name="LaButti K."/>
            <person name="Lindquist E.A."/>
            <person name="Lipzen A."/>
            <person name="Lundell T."/>
            <person name="Morin E."/>
            <person name="Murat C."/>
            <person name="Riley R."/>
            <person name="Ohm R."/>
            <person name="Sun H."/>
            <person name="Tunlid A."/>
            <person name="Henrissat B."/>
            <person name="Grigoriev I.V."/>
            <person name="Hibbett D.S."/>
            <person name="Martin F."/>
        </authorList>
    </citation>
    <scope>NUCLEOTIDE SEQUENCE</scope>
    <source>
        <strain evidence="2">MAFF 305830</strain>
    </source>
</reference>
<dbReference type="HOGENOM" id="CLU_1185642_0_0_1"/>
<accession>A0A0C3AKC9</accession>
<sequence>MHTSIPRLAPTPSLPSWLTLPPPPCTKPGQDSPMASDLAASFGLPRVAGSGGAIPLAPSGQTPPSLGGSLDQFDKLFPEAQWDTPEMQLGGGLDQFDQLFPDVQWNMLDLPLGGGLDQFDKLFLEAQWDTPEMQLGGGLDQFDKLFPEAQWNTPETLPSRSDKVDESAANIQWNTAERLFHHPLTSCPTSTFGWLATGKANAKLLPELCSPTDPFEIMINGTHPLADQTFQRYS</sequence>
<dbReference type="AlphaFoldDB" id="A0A0C3AKC9"/>
<evidence type="ECO:0000313" key="2">
    <source>
        <dbReference type="EMBL" id="KIM19746.1"/>
    </source>
</evidence>
<evidence type="ECO:0000313" key="4">
    <source>
        <dbReference type="Proteomes" id="UP000054097"/>
    </source>
</evidence>
<proteinExistence type="predicted"/>
<dbReference type="Proteomes" id="UP000054097">
    <property type="component" value="Unassembled WGS sequence"/>
</dbReference>
<dbReference type="EMBL" id="KN824556">
    <property type="protein sequence ID" value="KIM19750.1"/>
    <property type="molecule type" value="Genomic_DNA"/>
</dbReference>
<gene>
    <name evidence="3" type="ORF">M408DRAFT_180400</name>
    <name evidence="2" type="ORF">M408DRAFT_180449</name>
</gene>
<protein>
    <submittedName>
        <fullName evidence="2">Uncharacterized protein</fullName>
    </submittedName>
</protein>
<dbReference type="EMBL" id="KN824557">
    <property type="protein sequence ID" value="KIM19746.1"/>
    <property type="molecule type" value="Genomic_DNA"/>
</dbReference>
<feature type="region of interest" description="Disordered" evidence="1">
    <location>
        <begin position="1"/>
        <end position="37"/>
    </location>
</feature>
<name>A0A0C3AKC9_SERVB</name>
<reference evidence="4" key="2">
    <citation type="submission" date="2015-01" db="EMBL/GenBank/DDBJ databases">
        <title>Evolutionary Origins and Diversification of the Mycorrhizal Mutualists.</title>
        <authorList>
            <consortium name="DOE Joint Genome Institute"/>
            <consortium name="Mycorrhizal Genomics Consortium"/>
            <person name="Kohler A."/>
            <person name="Kuo A."/>
            <person name="Nagy L.G."/>
            <person name="Floudas D."/>
            <person name="Copeland A."/>
            <person name="Barry K.W."/>
            <person name="Cichocki N."/>
            <person name="Veneault-Fourrey C."/>
            <person name="LaButti K."/>
            <person name="Lindquist E.A."/>
            <person name="Lipzen A."/>
            <person name="Lundell T."/>
            <person name="Morin E."/>
            <person name="Murat C."/>
            <person name="Riley R."/>
            <person name="Ohm R."/>
            <person name="Sun H."/>
            <person name="Tunlid A."/>
            <person name="Henrissat B."/>
            <person name="Grigoriev I.V."/>
            <person name="Hibbett D.S."/>
            <person name="Martin F."/>
        </authorList>
    </citation>
    <scope>NUCLEOTIDE SEQUENCE [LARGE SCALE GENOMIC DNA]</scope>
    <source>
        <strain evidence="3 4">MAFF 305830</strain>
    </source>
</reference>
<keyword evidence="4" id="KW-1185">Reference proteome</keyword>
<reference evidence="2 4" key="1">
    <citation type="submission" date="2014-04" db="EMBL/GenBank/DDBJ databases">
        <authorList>
            <consortium name="DOE Joint Genome Institute"/>
            <person name="Kuo A."/>
            <person name="Zuccaro A."/>
            <person name="Kohler A."/>
            <person name="Nagy L.G."/>
            <person name="Floudas D."/>
            <person name="Copeland A."/>
            <person name="Barry K.W."/>
            <person name="Cichocki N."/>
            <person name="Veneault-Fourrey C."/>
            <person name="LaButti K."/>
            <person name="Lindquist E.A."/>
            <person name="Lipzen A."/>
            <person name="Lundell T."/>
            <person name="Morin E."/>
            <person name="Murat C."/>
            <person name="Sun H."/>
            <person name="Tunlid A."/>
            <person name="Henrissat B."/>
            <person name="Grigoriev I.V."/>
            <person name="Hibbett D.S."/>
            <person name="Martin F."/>
            <person name="Nordberg H.P."/>
            <person name="Cantor M.N."/>
            <person name="Hua S.X."/>
        </authorList>
    </citation>
    <scope>NUCLEOTIDE SEQUENCE [LARGE SCALE GENOMIC DNA]</scope>
    <source>
        <strain evidence="2 4">MAFF 305830</strain>
    </source>
</reference>